<accession>A0AAE0R4Y5</accession>
<dbReference type="InterPro" id="IPR003196">
    <property type="entry name" value="TFIIF_beta"/>
</dbReference>
<keyword evidence="5" id="KW-0804">Transcription</keyword>
<evidence type="ECO:0000256" key="2">
    <source>
        <dbReference type="ARBA" id="ARBA00020815"/>
    </source>
</evidence>
<evidence type="ECO:0000256" key="5">
    <source>
        <dbReference type="ARBA" id="ARBA00023163"/>
    </source>
</evidence>
<evidence type="ECO:0000256" key="1">
    <source>
        <dbReference type="ARBA" id="ARBA00004123"/>
    </source>
</evidence>
<comment type="subcellular location">
    <subcellularLocation>
        <location evidence="1">Nucleus</location>
    </subcellularLocation>
</comment>
<keyword evidence="6" id="KW-0539">Nucleus</keyword>
<dbReference type="InterPro" id="IPR040504">
    <property type="entry name" value="TFIIF_beta_N"/>
</dbReference>
<evidence type="ECO:0000313" key="9">
    <source>
        <dbReference type="EMBL" id="KAK3543786.1"/>
    </source>
</evidence>
<dbReference type="GO" id="GO:0006367">
    <property type="term" value="P:transcription initiation at RNA polymerase II promoter"/>
    <property type="evidence" value="ECO:0007669"/>
    <property type="project" value="InterPro"/>
</dbReference>
<dbReference type="SUPFAM" id="SSF50916">
    <property type="entry name" value="Rap30/74 interaction domains"/>
    <property type="match status" value="1"/>
</dbReference>
<dbReference type="InterPro" id="IPR011039">
    <property type="entry name" value="TFIIF_interaction"/>
</dbReference>
<evidence type="ECO:0000256" key="3">
    <source>
        <dbReference type="ARBA" id="ARBA00023015"/>
    </source>
</evidence>
<dbReference type="GO" id="GO:0003677">
    <property type="term" value="F:DNA binding"/>
    <property type="evidence" value="ECO:0007669"/>
    <property type="project" value="UniProtKB-KW"/>
</dbReference>
<dbReference type="EMBL" id="JAUCMX010000006">
    <property type="protein sequence ID" value="KAK3543786.1"/>
    <property type="molecule type" value="Genomic_DNA"/>
</dbReference>
<dbReference type="GO" id="GO:0005674">
    <property type="term" value="C:transcription factor TFIIF complex"/>
    <property type="evidence" value="ECO:0007669"/>
    <property type="project" value="InterPro"/>
</dbReference>
<evidence type="ECO:0000259" key="8">
    <source>
        <dbReference type="Pfam" id="PF17683"/>
    </source>
</evidence>
<keyword evidence="4" id="KW-0238">DNA-binding</keyword>
<sequence length="156" mass="17317">MSDKGRDVDLTRAKQNTGVWLVKIPKYLAQQWGKASGRGEVGKLKITKIFITSFHNLPPTFTRQQGKTMVSFNLNEELSLVEHSGEKTMSVRAPTEHPFTMQSVGGQTLAVFTETSSAALLYKTWSEAFTFVSFCFCAGSSLNYLIINMIVTIANL</sequence>
<organism evidence="9 10">
    <name type="scientific">Hemibagrus guttatus</name>
    <dbReference type="NCBI Taxonomy" id="175788"/>
    <lineage>
        <taxon>Eukaryota</taxon>
        <taxon>Metazoa</taxon>
        <taxon>Chordata</taxon>
        <taxon>Craniata</taxon>
        <taxon>Vertebrata</taxon>
        <taxon>Euteleostomi</taxon>
        <taxon>Actinopterygii</taxon>
        <taxon>Neopterygii</taxon>
        <taxon>Teleostei</taxon>
        <taxon>Ostariophysi</taxon>
        <taxon>Siluriformes</taxon>
        <taxon>Bagridae</taxon>
        <taxon>Hemibagrus</taxon>
    </lineage>
</organism>
<keyword evidence="10" id="KW-1185">Reference proteome</keyword>
<feature type="domain" description="TFIIF beta subunit N-terminal" evidence="8">
    <location>
        <begin position="17"/>
        <end position="118"/>
    </location>
</feature>
<evidence type="ECO:0000256" key="7">
    <source>
        <dbReference type="ARBA" id="ARBA00033388"/>
    </source>
</evidence>
<evidence type="ECO:0000256" key="4">
    <source>
        <dbReference type="ARBA" id="ARBA00023125"/>
    </source>
</evidence>
<reference evidence="9" key="1">
    <citation type="submission" date="2023-06" db="EMBL/GenBank/DDBJ databases">
        <title>Male Hemibagrus guttatus genome.</title>
        <authorList>
            <person name="Bian C."/>
        </authorList>
    </citation>
    <scope>NUCLEOTIDE SEQUENCE</scope>
    <source>
        <strain evidence="9">Male_cb2023</strain>
        <tissue evidence="9">Muscle</tissue>
    </source>
</reference>
<keyword evidence="3" id="KW-0805">Transcription regulation</keyword>
<dbReference type="Pfam" id="PF17683">
    <property type="entry name" value="TFIIF_beta_N"/>
    <property type="match status" value="1"/>
</dbReference>
<evidence type="ECO:0000256" key="6">
    <source>
        <dbReference type="ARBA" id="ARBA00023242"/>
    </source>
</evidence>
<gene>
    <name evidence="9" type="ORF">QTP70_027195</name>
</gene>
<dbReference type="Proteomes" id="UP001274896">
    <property type="component" value="Unassembled WGS sequence"/>
</dbReference>
<proteinExistence type="predicted"/>
<evidence type="ECO:0000313" key="10">
    <source>
        <dbReference type="Proteomes" id="UP001274896"/>
    </source>
</evidence>
<dbReference type="AlphaFoldDB" id="A0AAE0R4Y5"/>
<name>A0AAE0R4Y5_9TELE</name>
<dbReference type="PANTHER" id="PTHR10445:SF0">
    <property type="entry name" value="GENERAL TRANSCRIPTION FACTOR IIF SUBUNIT 2"/>
    <property type="match status" value="1"/>
</dbReference>
<dbReference type="CDD" id="cd07980">
    <property type="entry name" value="TFIIF_beta"/>
    <property type="match status" value="1"/>
</dbReference>
<comment type="caution">
    <text evidence="9">The sequence shown here is derived from an EMBL/GenBank/DDBJ whole genome shotgun (WGS) entry which is preliminary data.</text>
</comment>
<dbReference type="PANTHER" id="PTHR10445">
    <property type="entry name" value="GENERAL TRANSCRIPTION FACTOR IIF SUBUNIT 2"/>
    <property type="match status" value="1"/>
</dbReference>
<protein>
    <recommendedName>
        <fullName evidence="2">General transcription factor IIF subunit 2</fullName>
    </recommendedName>
    <alternativeName>
        <fullName evidence="7">Transcription initiation factor IIF subunit beta</fullName>
    </alternativeName>
</protein>